<dbReference type="SUPFAM" id="SSF54637">
    <property type="entry name" value="Thioesterase/thiol ester dehydrase-isomerase"/>
    <property type="match status" value="2"/>
</dbReference>
<evidence type="ECO:0000259" key="3">
    <source>
        <dbReference type="Pfam" id="PF13452"/>
    </source>
</evidence>
<dbReference type="RefSeq" id="WP_179487995.1">
    <property type="nucleotide sequence ID" value="NZ_JACCBV010000001.1"/>
</dbReference>
<feature type="domain" description="MaoC-like" evidence="2">
    <location>
        <begin position="125"/>
        <end position="188"/>
    </location>
</feature>
<dbReference type="AlphaFoldDB" id="A0A7Y9KKP4"/>
<evidence type="ECO:0000256" key="1">
    <source>
        <dbReference type="ARBA" id="ARBA00005254"/>
    </source>
</evidence>
<dbReference type="EMBL" id="JACCBV010000001">
    <property type="protein sequence ID" value="NYE18969.1"/>
    <property type="molecule type" value="Genomic_DNA"/>
</dbReference>
<reference evidence="4 5" key="1">
    <citation type="submission" date="2020-07" db="EMBL/GenBank/DDBJ databases">
        <title>Sequencing the genomes of 1000 actinobacteria strains.</title>
        <authorList>
            <person name="Klenk H.-P."/>
        </authorList>
    </citation>
    <scope>NUCLEOTIDE SEQUENCE [LARGE SCALE GENOMIC DNA]</scope>
    <source>
        <strain evidence="4 5">DSM 24662</strain>
    </source>
</reference>
<evidence type="ECO:0000313" key="4">
    <source>
        <dbReference type="EMBL" id="NYE18969.1"/>
    </source>
</evidence>
<accession>A0A7Y9KKP4</accession>
<dbReference type="InterPro" id="IPR029069">
    <property type="entry name" value="HotDog_dom_sf"/>
</dbReference>
<dbReference type="Pfam" id="PF13452">
    <property type="entry name" value="FAS1_DH_region"/>
    <property type="match status" value="1"/>
</dbReference>
<keyword evidence="5" id="KW-1185">Reference proteome</keyword>
<protein>
    <submittedName>
        <fullName evidence="4">Acyl dehydratase</fullName>
    </submittedName>
</protein>
<dbReference type="InterPro" id="IPR002539">
    <property type="entry name" value="MaoC-like_dom"/>
</dbReference>
<evidence type="ECO:0000313" key="5">
    <source>
        <dbReference type="Proteomes" id="UP000576969"/>
    </source>
</evidence>
<sequence>MPSDVGAELVPPAFLSAQYVDAFALGIPDSPVRLNGGNSCRWHADVRVGDALERQSSVAGATRKQGRSGTLDIFDIATVYRRIDTGREVATLGYTAIRRYPAAHDGSLAPKRHDNAVPDDATLVLSATASPRQVVTYAVATDDLYEAHYDADYAREREFDGPILHGLLKMAWFARAALQVAGPDYVVQEIASTYLGTDLVKDEFLVSVRRSGPADADAPDRMSLEIFGGTRPGHYSTIGSAIVRRNGSFAGR</sequence>
<comment type="caution">
    <text evidence="4">The sequence shown here is derived from an EMBL/GenBank/DDBJ whole genome shotgun (WGS) entry which is preliminary data.</text>
</comment>
<dbReference type="Proteomes" id="UP000576969">
    <property type="component" value="Unassembled WGS sequence"/>
</dbReference>
<dbReference type="InterPro" id="IPR039569">
    <property type="entry name" value="FAS1-like_DH_region"/>
</dbReference>
<dbReference type="Pfam" id="PF01575">
    <property type="entry name" value="MaoC_dehydratas"/>
    <property type="match status" value="1"/>
</dbReference>
<organism evidence="4 5">
    <name type="scientific">Microbacterium immunditiarum</name>
    <dbReference type="NCBI Taxonomy" id="337480"/>
    <lineage>
        <taxon>Bacteria</taxon>
        <taxon>Bacillati</taxon>
        <taxon>Actinomycetota</taxon>
        <taxon>Actinomycetes</taxon>
        <taxon>Micrococcales</taxon>
        <taxon>Microbacteriaceae</taxon>
        <taxon>Microbacterium</taxon>
    </lineage>
</organism>
<dbReference type="Gene3D" id="3.10.129.10">
    <property type="entry name" value="Hotdog Thioesterase"/>
    <property type="match status" value="2"/>
</dbReference>
<evidence type="ECO:0000259" key="2">
    <source>
        <dbReference type="Pfam" id="PF01575"/>
    </source>
</evidence>
<feature type="domain" description="FAS1-like dehydratase" evidence="3">
    <location>
        <begin position="9"/>
        <end position="82"/>
    </location>
</feature>
<gene>
    <name evidence="4" type="ORF">BJ991_000997</name>
</gene>
<comment type="similarity">
    <text evidence="1">Belongs to the enoyl-CoA hydratase/isomerase family.</text>
</comment>
<name>A0A7Y9KKP4_9MICO</name>
<proteinExistence type="inferred from homology"/>